<name>A0A9Q0LDL6_ANAIG</name>
<dbReference type="EMBL" id="JAPDFW010000092">
    <property type="protein sequence ID" value="KAJ5070756.1"/>
    <property type="molecule type" value="Genomic_DNA"/>
</dbReference>
<evidence type="ECO:0000313" key="3">
    <source>
        <dbReference type="EMBL" id="KAJ5070756.1"/>
    </source>
</evidence>
<dbReference type="Proteomes" id="UP001149090">
    <property type="component" value="Unassembled WGS sequence"/>
</dbReference>
<gene>
    <name evidence="3" type="ORF">M0811_01737</name>
</gene>
<comment type="caution">
    <text evidence="3">The sequence shown here is derived from an EMBL/GenBank/DDBJ whole genome shotgun (WGS) entry which is preliminary data.</text>
</comment>
<evidence type="ECO:0000313" key="4">
    <source>
        <dbReference type="Proteomes" id="UP001149090"/>
    </source>
</evidence>
<feature type="region of interest" description="Disordered" evidence="1">
    <location>
        <begin position="172"/>
        <end position="196"/>
    </location>
</feature>
<proteinExistence type="predicted"/>
<dbReference type="InterPro" id="IPR001849">
    <property type="entry name" value="PH_domain"/>
</dbReference>
<evidence type="ECO:0000256" key="1">
    <source>
        <dbReference type="SAM" id="MobiDB-lite"/>
    </source>
</evidence>
<dbReference type="AlphaFoldDB" id="A0A9Q0LDL6"/>
<keyword evidence="4" id="KW-1185">Reference proteome</keyword>
<feature type="compositionally biased region" description="Polar residues" evidence="1">
    <location>
        <begin position="187"/>
        <end position="196"/>
    </location>
</feature>
<dbReference type="SUPFAM" id="SSF50729">
    <property type="entry name" value="PH domain-like"/>
    <property type="match status" value="1"/>
</dbReference>
<evidence type="ECO:0000259" key="2">
    <source>
        <dbReference type="Pfam" id="PF16457"/>
    </source>
</evidence>
<dbReference type="OrthoDB" id="28413at2759"/>
<dbReference type="Gene3D" id="2.30.29.30">
    <property type="entry name" value="Pleckstrin-homology domain (PH domain)/Phosphotyrosine-binding domain (PTB)"/>
    <property type="match status" value="1"/>
</dbReference>
<protein>
    <submittedName>
        <fullName evidence="3">Engulfment and cell motility protein</fullName>
    </submittedName>
</protein>
<reference evidence="3" key="1">
    <citation type="submission" date="2022-10" db="EMBL/GenBank/DDBJ databases">
        <title>Novel sulphate-reducing endosymbionts in the free-living metamonad Anaeramoeba.</title>
        <authorList>
            <person name="Jerlstrom-Hultqvist J."/>
            <person name="Cepicka I."/>
            <person name="Gallot-Lavallee L."/>
            <person name="Salas-Leiva D."/>
            <person name="Curtis B.A."/>
            <person name="Zahonova K."/>
            <person name="Pipaliya S."/>
            <person name="Dacks J."/>
            <person name="Roger A.J."/>
        </authorList>
    </citation>
    <scope>NUCLEOTIDE SEQUENCE</scope>
    <source>
        <strain evidence="3">BMAN</strain>
    </source>
</reference>
<feature type="domain" description="PH" evidence="2">
    <location>
        <begin position="30"/>
        <end position="144"/>
    </location>
</feature>
<dbReference type="Pfam" id="PF16457">
    <property type="entry name" value="PH_12"/>
    <property type="match status" value="1"/>
</dbReference>
<sequence>MTTQEPENIRKIRESAHINALKMVIEKLFDKLNRGTVMEKHAKSGKPQLRLFKFSDDRKQILSSEVTKGGKEKDIFQLEVKIDDIKQVLPAKSYPSFKPSKKIDEEKMNISFCIIRKDDSVNLYVSPNKADFATWLDFLRFLLNEEVGESETLKEIKEIEDIDVAIELMERSKRPPPIPDPPKNLNFVLSNSEMEK</sequence>
<dbReference type="InterPro" id="IPR011993">
    <property type="entry name" value="PH-like_dom_sf"/>
</dbReference>
<accession>A0A9Q0LDL6</accession>
<organism evidence="3 4">
    <name type="scientific">Anaeramoeba ignava</name>
    <name type="common">Anaerobic marine amoeba</name>
    <dbReference type="NCBI Taxonomy" id="1746090"/>
    <lineage>
        <taxon>Eukaryota</taxon>
        <taxon>Metamonada</taxon>
        <taxon>Anaeramoebidae</taxon>
        <taxon>Anaeramoeba</taxon>
    </lineage>
</organism>